<dbReference type="InterPro" id="IPR005814">
    <property type="entry name" value="Aminotrans_3"/>
</dbReference>
<dbReference type="Gene3D" id="3.90.1150.10">
    <property type="entry name" value="Aspartate Aminotransferase, domain 1"/>
    <property type="match status" value="1"/>
</dbReference>
<name>A0A975HDX3_9SPHN</name>
<comment type="cofactor">
    <cofactor evidence="1">
        <name>pyridoxal 5'-phosphate</name>
        <dbReference type="ChEBI" id="CHEBI:597326"/>
    </cofactor>
</comment>
<dbReference type="GO" id="GO:0030170">
    <property type="term" value="F:pyridoxal phosphate binding"/>
    <property type="evidence" value="ECO:0007669"/>
    <property type="project" value="InterPro"/>
</dbReference>
<comment type="similarity">
    <text evidence="2 5">Belongs to the class-III pyridoxal-phosphate-dependent aminotransferase family.</text>
</comment>
<gene>
    <name evidence="6" type="ORF">HRJ34_17750</name>
</gene>
<dbReference type="InterPro" id="IPR049704">
    <property type="entry name" value="Aminotrans_3_PPA_site"/>
</dbReference>
<evidence type="ECO:0000256" key="3">
    <source>
        <dbReference type="ARBA" id="ARBA00022576"/>
    </source>
</evidence>
<evidence type="ECO:0000313" key="7">
    <source>
        <dbReference type="Proteomes" id="UP000664914"/>
    </source>
</evidence>
<keyword evidence="3 6" id="KW-0032">Aminotransferase</keyword>
<dbReference type="FunFam" id="3.40.640.10:FF:000004">
    <property type="entry name" value="Acetylornithine aminotransferase"/>
    <property type="match status" value="1"/>
</dbReference>
<dbReference type="EMBL" id="CP059319">
    <property type="protein sequence ID" value="QTH20189.1"/>
    <property type="molecule type" value="Genomic_DNA"/>
</dbReference>
<dbReference type="Gene3D" id="3.40.640.10">
    <property type="entry name" value="Type I PLP-dependent aspartate aminotransferase-like (Major domain)"/>
    <property type="match status" value="1"/>
</dbReference>
<dbReference type="AlphaFoldDB" id="A0A975HDX3"/>
<evidence type="ECO:0000313" key="6">
    <source>
        <dbReference type="EMBL" id="QTH20189.1"/>
    </source>
</evidence>
<dbReference type="InterPro" id="IPR015422">
    <property type="entry name" value="PyrdxlP-dep_Trfase_small"/>
</dbReference>
<evidence type="ECO:0000256" key="2">
    <source>
        <dbReference type="ARBA" id="ARBA00008954"/>
    </source>
</evidence>
<organism evidence="6 7">
    <name type="scientific">Rhizorhabdus wittichii</name>
    <dbReference type="NCBI Taxonomy" id="160791"/>
    <lineage>
        <taxon>Bacteria</taxon>
        <taxon>Pseudomonadati</taxon>
        <taxon>Pseudomonadota</taxon>
        <taxon>Alphaproteobacteria</taxon>
        <taxon>Sphingomonadales</taxon>
        <taxon>Sphingomonadaceae</taxon>
        <taxon>Rhizorhabdus</taxon>
    </lineage>
</organism>
<reference evidence="6" key="2">
    <citation type="submission" date="2021-04" db="EMBL/GenBank/DDBJ databases">
        <title>Isolation and genomic analysis of the ibuprofen-degrading bacterium Sphingomonas strain MPO218.</title>
        <authorList>
            <person name="Aulestia M."/>
            <person name="Flores A."/>
            <person name="Mangas E.L."/>
            <person name="Perez-Pulido A.J."/>
            <person name="Santero E."/>
            <person name="Camacho E.M."/>
        </authorList>
    </citation>
    <scope>NUCLEOTIDE SEQUENCE</scope>
    <source>
        <strain evidence="6">MPO218</strain>
    </source>
</reference>
<dbReference type="Pfam" id="PF00202">
    <property type="entry name" value="Aminotran_3"/>
    <property type="match status" value="1"/>
</dbReference>
<evidence type="ECO:0000256" key="5">
    <source>
        <dbReference type="RuleBase" id="RU003560"/>
    </source>
</evidence>
<dbReference type="CDD" id="cd00610">
    <property type="entry name" value="OAT_like"/>
    <property type="match status" value="1"/>
</dbReference>
<dbReference type="Proteomes" id="UP000664914">
    <property type="component" value="Chromosome"/>
</dbReference>
<dbReference type="InterPro" id="IPR015421">
    <property type="entry name" value="PyrdxlP-dep_Trfase_major"/>
</dbReference>
<keyword evidence="4 5" id="KW-0663">Pyridoxal phosphate</keyword>
<protein>
    <submittedName>
        <fullName evidence="6">Aspartate aminotransferase family protein</fullName>
    </submittedName>
</protein>
<evidence type="ECO:0000256" key="1">
    <source>
        <dbReference type="ARBA" id="ARBA00001933"/>
    </source>
</evidence>
<reference evidence="6" key="1">
    <citation type="submission" date="2020-07" db="EMBL/GenBank/DDBJ databases">
        <authorList>
            <person name="Camacho E."/>
        </authorList>
    </citation>
    <scope>NUCLEOTIDE SEQUENCE</scope>
    <source>
        <strain evidence="6">MPO218</strain>
    </source>
</reference>
<dbReference type="GO" id="GO:0008483">
    <property type="term" value="F:transaminase activity"/>
    <property type="evidence" value="ECO:0007669"/>
    <property type="project" value="UniProtKB-KW"/>
</dbReference>
<dbReference type="NCBIfam" id="NF005685">
    <property type="entry name" value="PRK07483.1"/>
    <property type="match status" value="1"/>
</dbReference>
<dbReference type="PANTHER" id="PTHR43094:SF1">
    <property type="entry name" value="AMINOTRANSFERASE CLASS-III"/>
    <property type="match status" value="1"/>
</dbReference>
<sequence length="453" mass="47324">MTIRTIDTRDSRVVHRTAQGEYPVAVGGSGMTVIDAAGQAYLDGASGAAVSCLGYGDGKVISAIEQQLRGLAYVHSSSFTTPVYEQLADRLTSLVPGAFSRAYMVSGGSEAMETALKMARQYAVLAGRGDACLFASRESSYHGATIGTLAIGGGGGRRAVYEPLLPAGVKLDRCYAYRDKADGESDVDYGQRLLDNARTAIEAVGPDRIAAVVVETVGGTATGAAVPPPGYLRGLRALCDMHGLLLIFDEVMCGMGRTGSIFAFEQEGVLPDLVAVAKGLGAGYQPIGAVLVAPHVFAAFERSGAAFQHGQTYIGHATACAAALAVVGRLVDDGIAARVPALGDRLFVQLQARLADHPHVGDIRGRGLFAAVEFVADRASKAPFDPSRGIARALKRETMCERLICYPMSGFVDGTAGDHVMLAPAFIASEDDIDAIVDRLARAVDRAMPGRAA</sequence>
<dbReference type="GO" id="GO:0005829">
    <property type="term" value="C:cytosol"/>
    <property type="evidence" value="ECO:0007669"/>
    <property type="project" value="TreeGrafter"/>
</dbReference>
<dbReference type="InterPro" id="IPR015424">
    <property type="entry name" value="PyrdxlP-dep_Trfase"/>
</dbReference>
<dbReference type="PANTHER" id="PTHR43094">
    <property type="entry name" value="AMINOTRANSFERASE"/>
    <property type="match status" value="1"/>
</dbReference>
<keyword evidence="3 6" id="KW-0808">Transferase</keyword>
<dbReference type="RefSeq" id="WP_208632020.1">
    <property type="nucleotide sequence ID" value="NZ_CP059319.1"/>
</dbReference>
<dbReference type="SUPFAM" id="SSF53383">
    <property type="entry name" value="PLP-dependent transferases"/>
    <property type="match status" value="1"/>
</dbReference>
<evidence type="ECO:0000256" key="4">
    <source>
        <dbReference type="ARBA" id="ARBA00022898"/>
    </source>
</evidence>
<accession>A0A975HDX3</accession>
<dbReference type="PROSITE" id="PS00600">
    <property type="entry name" value="AA_TRANSFER_CLASS_3"/>
    <property type="match status" value="1"/>
</dbReference>
<proteinExistence type="inferred from homology"/>